<sequence length="102" mass="12037">MNIFNVNQIKAIKFYKGRNLNFFFCVQYLAHGYKIVCNRRLTVPTKSSFDKIALYLPWKEVFEASNNRKYVCKFCSSICSLVHYGKSFFSEAHFVRGRFTLP</sequence>
<organism evidence="1">
    <name type="scientific">Lepeophtheirus salmonis</name>
    <name type="common">Salmon louse</name>
    <name type="synonym">Caligus salmonis</name>
    <dbReference type="NCBI Taxonomy" id="72036"/>
    <lineage>
        <taxon>Eukaryota</taxon>
        <taxon>Metazoa</taxon>
        <taxon>Ecdysozoa</taxon>
        <taxon>Arthropoda</taxon>
        <taxon>Crustacea</taxon>
        <taxon>Multicrustacea</taxon>
        <taxon>Hexanauplia</taxon>
        <taxon>Copepoda</taxon>
        <taxon>Siphonostomatoida</taxon>
        <taxon>Caligidae</taxon>
        <taxon>Lepeophtheirus</taxon>
    </lineage>
</organism>
<accession>A0A0K2TB81</accession>
<dbReference type="AlphaFoldDB" id="A0A0K2TB81"/>
<evidence type="ECO:0000313" key="1">
    <source>
        <dbReference type="EMBL" id="CDW23319.1"/>
    </source>
</evidence>
<proteinExistence type="predicted"/>
<reference evidence="1" key="1">
    <citation type="submission" date="2014-05" db="EMBL/GenBank/DDBJ databases">
        <authorList>
            <person name="Chronopoulou M."/>
        </authorList>
    </citation>
    <scope>NUCLEOTIDE SEQUENCE</scope>
    <source>
        <tissue evidence="1">Whole organism</tissue>
    </source>
</reference>
<protein>
    <submittedName>
        <fullName evidence="1">Uncharacterized protein</fullName>
    </submittedName>
</protein>
<dbReference type="EMBL" id="HACA01005958">
    <property type="protein sequence ID" value="CDW23319.1"/>
    <property type="molecule type" value="Transcribed_RNA"/>
</dbReference>
<name>A0A0K2TB81_LEPSM</name>